<comment type="pathway">
    <text evidence="5">Metabolic intermediate biosynthesis; prephenate biosynthesis; prephenate from chorismate: step 1/1.</text>
</comment>
<dbReference type="KEGG" id="atw:C0099_06305"/>
<dbReference type="CDD" id="cd13630">
    <property type="entry name" value="PBP2_PDT_1"/>
    <property type="match status" value="1"/>
</dbReference>
<dbReference type="InterPro" id="IPR045865">
    <property type="entry name" value="ACT-like_dom_sf"/>
</dbReference>
<evidence type="ECO:0000256" key="4">
    <source>
        <dbReference type="ARBA" id="ARBA00004741"/>
    </source>
</evidence>
<evidence type="ECO:0000256" key="3">
    <source>
        <dbReference type="ARBA" id="ARBA00004496"/>
    </source>
</evidence>
<dbReference type="Pfam" id="PF00800">
    <property type="entry name" value="PDT"/>
    <property type="match status" value="1"/>
</dbReference>
<evidence type="ECO:0000259" key="22">
    <source>
        <dbReference type="PROSITE" id="PS51671"/>
    </source>
</evidence>
<comment type="catalytic activity">
    <reaction evidence="18">
        <text>prephenate + H(+) = 3-phenylpyruvate + CO2 + H2O</text>
        <dbReference type="Rhea" id="RHEA:21648"/>
        <dbReference type="ChEBI" id="CHEBI:15377"/>
        <dbReference type="ChEBI" id="CHEBI:15378"/>
        <dbReference type="ChEBI" id="CHEBI:16526"/>
        <dbReference type="ChEBI" id="CHEBI:18005"/>
        <dbReference type="ChEBI" id="CHEBI:29934"/>
        <dbReference type="EC" id="4.2.1.51"/>
    </reaction>
</comment>
<dbReference type="PROSITE" id="PS51671">
    <property type="entry name" value="ACT"/>
    <property type="match status" value="1"/>
</dbReference>
<accession>A0A2I6S5Q1</accession>
<keyword evidence="10" id="KW-0028">Amino-acid biosynthesis</keyword>
<dbReference type="Gene3D" id="3.30.70.260">
    <property type="match status" value="1"/>
</dbReference>
<dbReference type="GO" id="GO:0046417">
    <property type="term" value="P:chorismate metabolic process"/>
    <property type="evidence" value="ECO:0007669"/>
    <property type="project" value="InterPro"/>
</dbReference>
<comment type="pathway">
    <text evidence="4">Amino-acid biosynthesis; L-phenylalanine biosynthesis; phenylpyruvate from prephenate: step 1/1.</text>
</comment>
<dbReference type="Pfam" id="PF01842">
    <property type="entry name" value="ACT"/>
    <property type="match status" value="1"/>
</dbReference>
<dbReference type="FunFam" id="3.40.190.10:FF:000034">
    <property type="entry name" value="Chorismate mutase/prephenate dehydratase"/>
    <property type="match status" value="1"/>
</dbReference>
<evidence type="ECO:0000259" key="21">
    <source>
        <dbReference type="PROSITE" id="PS51171"/>
    </source>
</evidence>
<feature type="domain" description="Chorismate mutase" evidence="20">
    <location>
        <begin position="1"/>
        <end position="86"/>
    </location>
</feature>
<keyword evidence="9" id="KW-0963">Cytoplasm</keyword>
<dbReference type="InterPro" id="IPR018528">
    <property type="entry name" value="Preph_deHydtase_CS"/>
</dbReference>
<dbReference type="InterPro" id="IPR008242">
    <property type="entry name" value="Chor_mutase/pphenate_deHydtase"/>
</dbReference>
<dbReference type="Gene3D" id="3.40.190.10">
    <property type="entry name" value="Periplasmic binding protein-like II"/>
    <property type="match status" value="2"/>
</dbReference>
<evidence type="ECO:0000256" key="13">
    <source>
        <dbReference type="ARBA" id="ARBA00023235"/>
    </source>
</evidence>
<dbReference type="CDD" id="cd04905">
    <property type="entry name" value="ACT_CM-PDT"/>
    <property type="match status" value="1"/>
</dbReference>
<evidence type="ECO:0000259" key="20">
    <source>
        <dbReference type="PROSITE" id="PS51168"/>
    </source>
</evidence>
<dbReference type="NCBIfam" id="NF008865">
    <property type="entry name" value="PRK11898.1"/>
    <property type="match status" value="1"/>
</dbReference>
<evidence type="ECO:0000313" key="24">
    <source>
        <dbReference type="Proteomes" id="UP000242205"/>
    </source>
</evidence>
<comment type="subcellular location">
    <subcellularLocation>
        <location evidence="3">Cytoplasm</location>
    </subcellularLocation>
</comment>
<dbReference type="SMART" id="SM00830">
    <property type="entry name" value="CM_2"/>
    <property type="match status" value="1"/>
</dbReference>
<dbReference type="UniPathway" id="UPA00121">
    <property type="reaction ID" value="UER00345"/>
</dbReference>
<evidence type="ECO:0000256" key="9">
    <source>
        <dbReference type="ARBA" id="ARBA00022490"/>
    </source>
</evidence>
<dbReference type="FunFam" id="3.40.190.10:FF:000029">
    <property type="entry name" value="Chorismate mutase/Prephenate dehydratase"/>
    <property type="match status" value="1"/>
</dbReference>
<evidence type="ECO:0000256" key="7">
    <source>
        <dbReference type="ARBA" id="ARBA00013147"/>
    </source>
</evidence>
<evidence type="ECO:0000313" key="23">
    <source>
        <dbReference type="EMBL" id="AUN94587.1"/>
    </source>
</evidence>
<keyword evidence="15" id="KW-0511">Multifunctional enzyme</keyword>
<dbReference type="InterPro" id="IPR001086">
    <property type="entry name" value="Preph_deHydtase"/>
</dbReference>
<feature type="domain" description="Prephenate dehydratase" evidence="21">
    <location>
        <begin position="86"/>
        <end position="261"/>
    </location>
</feature>
<dbReference type="AlphaFoldDB" id="A0A2I6S5Q1"/>
<evidence type="ECO:0000256" key="16">
    <source>
        <dbReference type="ARBA" id="ARBA00031175"/>
    </source>
</evidence>
<evidence type="ECO:0000256" key="12">
    <source>
        <dbReference type="ARBA" id="ARBA00023222"/>
    </source>
</evidence>
<proteinExistence type="predicted"/>
<sequence length="354" mass="38425">MSDELQRIRDRIDRLDADILERLSERARCAQRVGEIKQGNLYRPDREAQVLRRLADENPGPLPDHAVQRIFREIMSACLALEQPLRVAYLGPAGTFTESAARKHFGAAPAFSALAAIDDVFRAVEAGNADYGIVPVENSTEGVIGRTLDLLLASPLKICGEVRLRIHQNLMSRAPELGAVTKVYSHAQSLAQCHEWLDRNLRTVPRVAVASNAEAARLASDEDGAAAIGAEAAAGLYDLRILAANIEDEPRNTTRFVVIAQHDSGVSGQDRTSLVCSAPNRPGAVHGLLEPFARHGVSMSKLQSRPARGGMWEYVFYVDLEGHQADPPVAAALAELTERASFVKILGSYPVAAI</sequence>
<evidence type="ECO:0000256" key="14">
    <source>
        <dbReference type="ARBA" id="ARBA00023239"/>
    </source>
</evidence>
<evidence type="ECO:0000256" key="18">
    <source>
        <dbReference type="ARBA" id="ARBA00047848"/>
    </source>
</evidence>
<comment type="function">
    <text evidence="2">Catalyzes the Claisen rearrangement of chorismate to prephenate and the decarboxylation/dehydration of prephenate to phenylpyruvate.</text>
</comment>
<dbReference type="SUPFAM" id="SSF55021">
    <property type="entry name" value="ACT-like"/>
    <property type="match status" value="1"/>
</dbReference>
<evidence type="ECO:0000256" key="5">
    <source>
        <dbReference type="ARBA" id="ARBA00004817"/>
    </source>
</evidence>
<feature type="site" description="Essential for prephenate dehydratase activity" evidence="19">
    <location>
        <position position="254"/>
    </location>
</feature>
<evidence type="ECO:0000256" key="8">
    <source>
        <dbReference type="ARBA" id="ARBA00014401"/>
    </source>
</evidence>
<dbReference type="EMBL" id="CP025682">
    <property type="protein sequence ID" value="AUN94587.1"/>
    <property type="molecule type" value="Genomic_DNA"/>
</dbReference>
<dbReference type="PROSITE" id="PS51168">
    <property type="entry name" value="CHORISMATE_MUT_2"/>
    <property type="match status" value="1"/>
</dbReference>
<dbReference type="Proteomes" id="UP000242205">
    <property type="component" value="Chromosome"/>
</dbReference>
<dbReference type="GO" id="GO:0004664">
    <property type="term" value="F:prephenate dehydratase activity"/>
    <property type="evidence" value="ECO:0007669"/>
    <property type="project" value="UniProtKB-EC"/>
</dbReference>
<dbReference type="GO" id="GO:0004106">
    <property type="term" value="F:chorismate mutase activity"/>
    <property type="evidence" value="ECO:0007669"/>
    <property type="project" value="UniProtKB-EC"/>
</dbReference>
<evidence type="ECO:0000256" key="11">
    <source>
        <dbReference type="ARBA" id="ARBA00023141"/>
    </source>
</evidence>
<dbReference type="SUPFAM" id="SSF48600">
    <property type="entry name" value="Chorismate mutase II"/>
    <property type="match status" value="1"/>
</dbReference>
<dbReference type="UniPathway" id="UPA00120">
    <property type="reaction ID" value="UER00203"/>
</dbReference>
<dbReference type="Gene3D" id="1.20.59.10">
    <property type="entry name" value="Chorismate mutase"/>
    <property type="match status" value="1"/>
</dbReference>
<dbReference type="PROSITE" id="PS51171">
    <property type="entry name" value="PREPHENATE_DEHYDR_3"/>
    <property type="match status" value="1"/>
</dbReference>
<gene>
    <name evidence="23" type="ORF">C0099_06305</name>
</gene>
<keyword evidence="13" id="KW-0413">Isomerase</keyword>
<evidence type="ECO:0000256" key="6">
    <source>
        <dbReference type="ARBA" id="ARBA00012404"/>
    </source>
</evidence>
<dbReference type="OrthoDB" id="9802281at2"/>
<keyword evidence="12" id="KW-0584">Phenylalanine biosynthesis</keyword>
<dbReference type="PIRSF" id="PIRSF001500">
    <property type="entry name" value="Chor_mut_pdt_Ppr"/>
    <property type="match status" value="1"/>
</dbReference>
<evidence type="ECO:0000256" key="1">
    <source>
        <dbReference type="ARBA" id="ARBA00000824"/>
    </source>
</evidence>
<dbReference type="GO" id="GO:0009094">
    <property type="term" value="P:L-phenylalanine biosynthetic process"/>
    <property type="evidence" value="ECO:0007669"/>
    <property type="project" value="UniProtKB-UniPathway"/>
</dbReference>
<dbReference type="SUPFAM" id="SSF53850">
    <property type="entry name" value="Periplasmic binding protein-like II"/>
    <property type="match status" value="1"/>
</dbReference>
<keyword evidence="24" id="KW-1185">Reference proteome</keyword>
<name>A0A2I6S5Q1_9RHOO</name>
<keyword evidence="11" id="KW-0057">Aromatic amino acid biosynthesis</keyword>
<dbReference type="InterPro" id="IPR036263">
    <property type="entry name" value="Chorismate_II_sf"/>
</dbReference>
<evidence type="ECO:0000256" key="15">
    <source>
        <dbReference type="ARBA" id="ARBA00023268"/>
    </source>
</evidence>
<organism evidence="23 24">
    <name type="scientific">Pseudazoarcus pumilus</name>
    <dbReference type="NCBI Taxonomy" id="2067960"/>
    <lineage>
        <taxon>Bacteria</taxon>
        <taxon>Pseudomonadati</taxon>
        <taxon>Pseudomonadota</taxon>
        <taxon>Betaproteobacteria</taxon>
        <taxon>Rhodocyclales</taxon>
        <taxon>Zoogloeaceae</taxon>
        <taxon>Pseudazoarcus</taxon>
    </lineage>
</organism>
<dbReference type="NCBIfam" id="TIGR01807">
    <property type="entry name" value="CM_P2"/>
    <property type="match status" value="1"/>
</dbReference>
<comment type="catalytic activity">
    <reaction evidence="1">
        <text>chorismate = prephenate</text>
        <dbReference type="Rhea" id="RHEA:13897"/>
        <dbReference type="ChEBI" id="CHEBI:29748"/>
        <dbReference type="ChEBI" id="CHEBI:29934"/>
        <dbReference type="EC" id="5.4.99.5"/>
    </reaction>
</comment>
<dbReference type="InterPro" id="IPR010957">
    <property type="entry name" value="G/b/e-P-prot_chorismate_mutase"/>
</dbReference>
<evidence type="ECO:0000256" key="10">
    <source>
        <dbReference type="ARBA" id="ARBA00022605"/>
    </source>
</evidence>
<dbReference type="Pfam" id="PF01817">
    <property type="entry name" value="CM_2"/>
    <property type="match status" value="1"/>
</dbReference>
<evidence type="ECO:0000256" key="17">
    <source>
        <dbReference type="ARBA" id="ARBA00031520"/>
    </source>
</evidence>
<dbReference type="RefSeq" id="WP_102246655.1">
    <property type="nucleotide sequence ID" value="NZ_CP025682.1"/>
</dbReference>
<dbReference type="GO" id="GO:0005737">
    <property type="term" value="C:cytoplasm"/>
    <property type="evidence" value="ECO:0007669"/>
    <property type="project" value="UniProtKB-SubCell"/>
</dbReference>
<feature type="domain" description="ACT" evidence="22">
    <location>
        <begin position="273"/>
        <end position="350"/>
    </location>
</feature>
<evidence type="ECO:0000256" key="2">
    <source>
        <dbReference type="ARBA" id="ARBA00002364"/>
    </source>
</evidence>
<dbReference type="InterPro" id="IPR036979">
    <property type="entry name" value="CM_dom_sf"/>
</dbReference>
<keyword evidence="14" id="KW-0456">Lyase</keyword>
<dbReference type="InterPro" id="IPR002912">
    <property type="entry name" value="ACT_dom"/>
</dbReference>
<dbReference type="EC" id="4.2.1.51" evidence="7"/>
<protein>
    <recommendedName>
        <fullName evidence="8">Bifunctional chorismate mutase/prephenate dehydratase</fullName>
        <ecNumber evidence="7">4.2.1.51</ecNumber>
        <ecNumber evidence="6">5.4.99.5</ecNumber>
    </recommendedName>
    <alternativeName>
        <fullName evidence="17">Chorismate mutase-prephenate dehydratase</fullName>
    </alternativeName>
    <alternativeName>
        <fullName evidence="16">p-protein</fullName>
    </alternativeName>
</protein>
<reference evidence="23 24" key="1">
    <citation type="submission" date="2018-01" db="EMBL/GenBank/DDBJ databases">
        <authorList>
            <person name="Fu G.-Y."/>
        </authorList>
    </citation>
    <scope>NUCLEOTIDE SEQUENCE [LARGE SCALE GENOMIC DNA]</scope>
    <source>
        <strain evidence="23 24">SY39</strain>
    </source>
</reference>
<dbReference type="PROSITE" id="PS00857">
    <property type="entry name" value="PREPHENATE_DEHYDR_1"/>
    <property type="match status" value="1"/>
</dbReference>
<dbReference type="InterPro" id="IPR002701">
    <property type="entry name" value="CM_II_prokaryot"/>
</dbReference>
<dbReference type="EC" id="5.4.99.5" evidence="6"/>
<dbReference type="PANTHER" id="PTHR21022">
    <property type="entry name" value="PREPHENATE DEHYDRATASE P PROTEIN"/>
    <property type="match status" value="1"/>
</dbReference>
<dbReference type="FunFam" id="3.30.70.260:FF:000012">
    <property type="entry name" value="Prephenate dehydratase"/>
    <property type="match status" value="1"/>
</dbReference>
<dbReference type="PANTHER" id="PTHR21022:SF19">
    <property type="entry name" value="PREPHENATE DEHYDRATASE-RELATED"/>
    <property type="match status" value="1"/>
</dbReference>
<evidence type="ECO:0000256" key="19">
    <source>
        <dbReference type="PIRSR" id="PIRSR001500-2"/>
    </source>
</evidence>